<dbReference type="SUPFAM" id="SSF47819">
    <property type="entry name" value="HRDC-like"/>
    <property type="match status" value="1"/>
</dbReference>
<dbReference type="RefSeq" id="WP_345735784.1">
    <property type="nucleotide sequence ID" value="NZ_BAABIA010000003.1"/>
</dbReference>
<dbReference type="InterPro" id="IPR010997">
    <property type="entry name" value="HRDC-like_sf"/>
</dbReference>
<protein>
    <submittedName>
        <fullName evidence="2">Ribonuclease D</fullName>
    </submittedName>
</protein>
<proteinExistence type="predicted"/>
<dbReference type="CDD" id="cd06142">
    <property type="entry name" value="RNaseD_exo"/>
    <property type="match status" value="1"/>
</dbReference>
<keyword evidence="3" id="KW-1185">Reference proteome</keyword>
<dbReference type="Proteomes" id="UP001499852">
    <property type="component" value="Unassembled WGS sequence"/>
</dbReference>
<gene>
    <name evidence="2" type="ORF">GCM10023213_15300</name>
</gene>
<evidence type="ECO:0000313" key="2">
    <source>
        <dbReference type="EMBL" id="GAA5137810.1"/>
    </source>
</evidence>
<dbReference type="SUPFAM" id="SSF53098">
    <property type="entry name" value="Ribonuclease H-like"/>
    <property type="match status" value="1"/>
</dbReference>
<reference evidence="3" key="1">
    <citation type="journal article" date="2019" name="Int. J. Syst. Evol. Microbiol.">
        <title>The Global Catalogue of Microorganisms (GCM) 10K type strain sequencing project: providing services to taxonomists for standard genome sequencing and annotation.</title>
        <authorList>
            <consortium name="The Broad Institute Genomics Platform"/>
            <consortium name="The Broad Institute Genome Sequencing Center for Infectious Disease"/>
            <person name="Wu L."/>
            <person name="Ma J."/>
        </authorList>
    </citation>
    <scope>NUCLEOTIDE SEQUENCE [LARGE SCALE GENOMIC DNA]</scope>
    <source>
        <strain evidence="3">JCM 18053</strain>
    </source>
</reference>
<dbReference type="SMART" id="SM00474">
    <property type="entry name" value="35EXOc"/>
    <property type="match status" value="1"/>
</dbReference>
<dbReference type="InterPro" id="IPR002562">
    <property type="entry name" value="3'-5'_exonuclease_dom"/>
</dbReference>
<dbReference type="Gene3D" id="1.10.150.80">
    <property type="entry name" value="HRDC domain"/>
    <property type="match status" value="1"/>
</dbReference>
<evidence type="ECO:0000313" key="3">
    <source>
        <dbReference type="Proteomes" id="UP001499852"/>
    </source>
</evidence>
<sequence length="387" mass="44059">MSDVVPPLIPPAIVPGDYVFIDTPEHLQQWLQETEAHMQATGENRCCLDTEADSLHHYHEKLCLLQVACAGRFALVDPLAIEDVSGLLALLDRHELWFHGSDYDLTMLRRTYGWAPRVVRDTQIAARLVGFRQFGLAALIHSMFGLQLSKASQKADWSRRPLPEHMLSYAVDDVRYLIPLADYLMKLLREKGREAWFEESCRDLQVDVAARSMAPKEDPWRVQGSGRLHPKGLAILKSMWEWREGIAMERDIPCYRVMSNKQMVIYAETFESGGVMNPPGGWRPRWKKEFHDLIADVFRAGQASWPQRVKKAKARLSDAQRDQIDRLCSLRDKVAESLDIESSLLGSRSTLEEVVAESTGLEALMSWQRELLKEPLEGLVQPQAEAA</sequence>
<dbReference type="InterPro" id="IPR012337">
    <property type="entry name" value="RNaseH-like_sf"/>
</dbReference>
<dbReference type="PANTHER" id="PTHR47649:SF1">
    <property type="entry name" value="RIBONUCLEASE D"/>
    <property type="match status" value="1"/>
</dbReference>
<dbReference type="PANTHER" id="PTHR47649">
    <property type="entry name" value="RIBONUCLEASE D"/>
    <property type="match status" value="1"/>
</dbReference>
<dbReference type="InterPro" id="IPR036397">
    <property type="entry name" value="RNaseH_sf"/>
</dbReference>
<dbReference type="InterPro" id="IPR044876">
    <property type="entry name" value="HRDC_dom_sf"/>
</dbReference>
<evidence type="ECO:0000259" key="1">
    <source>
        <dbReference type="SMART" id="SM00474"/>
    </source>
</evidence>
<dbReference type="Gene3D" id="3.30.420.10">
    <property type="entry name" value="Ribonuclease H-like superfamily/Ribonuclease H"/>
    <property type="match status" value="1"/>
</dbReference>
<accession>A0ABP9P609</accession>
<name>A0ABP9P609_9BACT</name>
<feature type="domain" description="3'-5' exonuclease" evidence="1">
    <location>
        <begin position="18"/>
        <end position="189"/>
    </location>
</feature>
<dbReference type="EMBL" id="BAABIA010000003">
    <property type="protein sequence ID" value="GAA5137810.1"/>
    <property type="molecule type" value="Genomic_DNA"/>
</dbReference>
<dbReference type="InterPro" id="IPR051086">
    <property type="entry name" value="RNase_D-like"/>
</dbReference>
<dbReference type="Pfam" id="PF00570">
    <property type="entry name" value="HRDC"/>
    <property type="match status" value="1"/>
</dbReference>
<dbReference type="InterPro" id="IPR002121">
    <property type="entry name" value="HRDC_dom"/>
</dbReference>
<comment type="caution">
    <text evidence="2">The sequence shown here is derived from an EMBL/GenBank/DDBJ whole genome shotgun (WGS) entry which is preliminary data.</text>
</comment>
<dbReference type="Pfam" id="PF01612">
    <property type="entry name" value="DNA_pol_A_exo1"/>
    <property type="match status" value="1"/>
</dbReference>
<organism evidence="2 3">
    <name type="scientific">Prosthecobacter algae</name>
    <dbReference type="NCBI Taxonomy" id="1144682"/>
    <lineage>
        <taxon>Bacteria</taxon>
        <taxon>Pseudomonadati</taxon>
        <taxon>Verrucomicrobiota</taxon>
        <taxon>Verrucomicrobiia</taxon>
        <taxon>Verrucomicrobiales</taxon>
        <taxon>Verrucomicrobiaceae</taxon>
        <taxon>Prosthecobacter</taxon>
    </lineage>
</organism>